<evidence type="ECO:0000256" key="6">
    <source>
        <dbReference type="ARBA" id="ARBA00023002"/>
    </source>
</evidence>
<dbReference type="Proteomes" id="UP001212997">
    <property type="component" value="Unassembled WGS sequence"/>
</dbReference>
<evidence type="ECO:0000259" key="12">
    <source>
        <dbReference type="Pfam" id="PF01494"/>
    </source>
</evidence>
<dbReference type="GO" id="GO:0006569">
    <property type="term" value="P:L-tryptophan catabolic process"/>
    <property type="evidence" value="ECO:0007669"/>
    <property type="project" value="UniProtKB-UniRule"/>
</dbReference>
<dbReference type="GO" id="GO:0043420">
    <property type="term" value="P:anthranilate metabolic process"/>
    <property type="evidence" value="ECO:0007669"/>
    <property type="project" value="UniProtKB-UniRule"/>
</dbReference>
<reference evidence="13" key="1">
    <citation type="submission" date="2022-07" db="EMBL/GenBank/DDBJ databases">
        <title>Genome Sequence of Physisporinus lineatus.</title>
        <authorList>
            <person name="Buettner E."/>
        </authorList>
    </citation>
    <scope>NUCLEOTIDE SEQUENCE</scope>
    <source>
        <strain evidence="13">VT162</strain>
    </source>
</reference>
<comment type="catalytic activity">
    <reaction evidence="9 10">
        <text>L-kynurenine + NADPH + O2 + H(+) = 3-hydroxy-L-kynurenine + NADP(+) + H2O</text>
        <dbReference type="Rhea" id="RHEA:20545"/>
        <dbReference type="ChEBI" id="CHEBI:15377"/>
        <dbReference type="ChEBI" id="CHEBI:15378"/>
        <dbReference type="ChEBI" id="CHEBI:15379"/>
        <dbReference type="ChEBI" id="CHEBI:57783"/>
        <dbReference type="ChEBI" id="CHEBI:57959"/>
        <dbReference type="ChEBI" id="CHEBI:58125"/>
        <dbReference type="ChEBI" id="CHEBI:58349"/>
        <dbReference type="EC" id="1.14.13.9"/>
    </reaction>
</comment>
<keyword evidence="4 10" id="KW-0274">FAD</keyword>
<dbReference type="PRINTS" id="PR00420">
    <property type="entry name" value="RNGMNOXGNASE"/>
</dbReference>
<keyword evidence="10" id="KW-1000">Mitochondrion outer membrane</keyword>
<dbReference type="GO" id="GO:0004502">
    <property type="term" value="F:kynurenine 3-monooxygenase activity"/>
    <property type="evidence" value="ECO:0007669"/>
    <property type="project" value="UniProtKB-UniRule"/>
</dbReference>
<keyword evidence="3 10" id="KW-0662">Pyridine nucleotide biosynthesis</keyword>
<evidence type="ECO:0000256" key="9">
    <source>
        <dbReference type="ARBA" id="ARBA00047818"/>
    </source>
</evidence>
<dbReference type="GO" id="GO:0019805">
    <property type="term" value="P:quinolinate biosynthetic process"/>
    <property type="evidence" value="ECO:0007669"/>
    <property type="project" value="UniProtKB-UniRule"/>
</dbReference>
<evidence type="ECO:0000256" key="3">
    <source>
        <dbReference type="ARBA" id="ARBA00022642"/>
    </source>
</evidence>
<comment type="cofactor">
    <cofactor evidence="1 10">
        <name>FAD</name>
        <dbReference type="ChEBI" id="CHEBI:57692"/>
    </cofactor>
</comment>
<proteinExistence type="inferred from homology"/>
<dbReference type="SUPFAM" id="SSF51905">
    <property type="entry name" value="FAD/NAD(P)-binding domain"/>
    <property type="match status" value="1"/>
</dbReference>
<dbReference type="GO" id="GO:0034354">
    <property type="term" value="P:'de novo' NAD+ biosynthetic process from L-tryptophan"/>
    <property type="evidence" value="ECO:0007669"/>
    <property type="project" value="UniProtKB-UniRule"/>
</dbReference>
<evidence type="ECO:0000256" key="4">
    <source>
        <dbReference type="ARBA" id="ARBA00022827"/>
    </source>
</evidence>
<evidence type="ECO:0000256" key="2">
    <source>
        <dbReference type="ARBA" id="ARBA00022630"/>
    </source>
</evidence>
<evidence type="ECO:0000256" key="1">
    <source>
        <dbReference type="ARBA" id="ARBA00001974"/>
    </source>
</evidence>
<evidence type="ECO:0000256" key="7">
    <source>
        <dbReference type="ARBA" id="ARBA00023033"/>
    </source>
</evidence>
<keyword evidence="8 10" id="KW-0496">Mitochondrion</keyword>
<evidence type="ECO:0000256" key="8">
    <source>
        <dbReference type="ARBA" id="ARBA00023128"/>
    </source>
</evidence>
<organism evidence="13 14">
    <name type="scientific">Meripilus lineatus</name>
    <dbReference type="NCBI Taxonomy" id="2056292"/>
    <lineage>
        <taxon>Eukaryota</taxon>
        <taxon>Fungi</taxon>
        <taxon>Dikarya</taxon>
        <taxon>Basidiomycota</taxon>
        <taxon>Agaricomycotina</taxon>
        <taxon>Agaricomycetes</taxon>
        <taxon>Polyporales</taxon>
        <taxon>Meripilaceae</taxon>
        <taxon>Meripilus</taxon>
    </lineage>
</organism>
<dbReference type="PANTHER" id="PTHR46028">
    <property type="entry name" value="KYNURENINE 3-MONOOXYGENASE"/>
    <property type="match status" value="1"/>
</dbReference>
<keyword evidence="6 10" id="KW-0560">Oxidoreductase</keyword>
<dbReference type="GO" id="GO:0070189">
    <property type="term" value="P:kynurenine metabolic process"/>
    <property type="evidence" value="ECO:0007669"/>
    <property type="project" value="TreeGrafter"/>
</dbReference>
<dbReference type="PANTHER" id="PTHR46028:SF2">
    <property type="entry name" value="KYNURENINE 3-MONOOXYGENASE"/>
    <property type="match status" value="1"/>
</dbReference>
<protein>
    <recommendedName>
        <fullName evidence="10">Kynurenine 3-monooxygenase</fullName>
        <ecNumber evidence="10">1.14.13.9</ecNumber>
    </recommendedName>
    <alternativeName>
        <fullName evidence="10">Biosynthesis of nicotinic acid protein 4</fullName>
    </alternativeName>
    <alternativeName>
        <fullName evidence="10">Kynurenine 3-hydroxylase</fullName>
    </alternativeName>
</protein>
<sequence length="470" mass="53612">MGWDVEIYEYRPDMRLPSYKAAAQQRSINLAISSRGIAALQAIEPGAGERFLQAAIPMRARMVHDSKGKLASLPYDRNGQCINSIDRALLNEDLLLEALAVPNVRIFFGHKVISANFDARRLYVQDSESQKEITVPFDFCVGADGSYSIIRRQLMRIIRMDYQQAYLEHEYIELRMPAGPPKVLGGETTYLLDPNHLHIWPRHSFMLIALPNKDKTFTCTLFAPASEFDKLDSAEKTLTWFRTHFPDAVPLMGEDSLLHDFQLNPRCSLVSVKAKPYHYMDRVIILGDAAHSMVPFFGQGLNCGLEDVRVLDRLLLNENVDPKFHPEYGMEDTRLARALQTYSNTRHEDLITISDLAMANYLEMRHSVTTPTYLARKALDNFLYSWSSQQVTPGSFTIAEKHDPFPTHWPSGWLPLYTMVTFRPDVSYATVKRKADRQTEILKEIGKFTAGFTLLTMAVTSIALLRRIRD</sequence>
<keyword evidence="11" id="KW-0812">Transmembrane</keyword>
<feature type="domain" description="FAD-binding" evidence="12">
    <location>
        <begin position="84"/>
        <end position="316"/>
    </location>
</feature>
<keyword evidence="10 11" id="KW-0472">Membrane</keyword>
<evidence type="ECO:0000313" key="14">
    <source>
        <dbReference type="Proteomes" id="UP001212997"/>
    </source>
</evidence>
<keyword evidence="7 10" id="KW-0503">Monooxygenase</keyword>
<comment type="pathway">
    <text evidence="10">Cofactor biosynthesis; NAD(+) biosynthesis; quinolinate from L-kynurenine: step 1/3.</text>
</comment>
<name>A0AAD5YD54_9APHY</name>
<dbReference type="InterPro" id="IPR002938">
    <property type="entry name" value="FAD-bd"/>
</dbReference>
<comment type="function">
    <text evidence="10">Catalyzes the hydroxylation of L-kynurenine (L-Kyn) to form 3-hydroxy-L-kynurenine (L-3OHKyn). Required for synthesis of quinolinic acid.</text>
</comment>
<feature type="transmembrane region" description="Helical" evidence="11">
    <location>
        <begin position="445"/>
        <end position="465"/>
    </location>
</feature>
<evidence type="ECO:0000256" key="5">
    <source>
        <dbReference type="ARBA" id="ARBA00022857"/>
    </source>
</evidence>
<evidence type="ECO:0000256" key="10">
    <source>
        <dbReference type="HAMAP-Rule" id="MF_03018"/>
    </source>
</evidence>
<dbReference type="InterPro" id="IPR027545">
    <property type="entry name" value="Kynurenine_monooxygenase"/>
</dbReference>
<dbReference type="Pfam" id="PF01494">
    <property type="entry name" value="FAD_binding_3"/>
    <property type="match status" value="1"/>
</dbReference>
<keyword evidence="5 10" id="KW-0521">NADP</keyword>
<dbReference type="EC" id="1.14.13.9" evidence="10"/>
<dbReference type="AlphaFoldDB" id="A0AAD5YD54"/>
<dbReference type="EMBL" id="JANAWD010000453">
    <property type="protein sequence ID" value="KAJ3479237.1"/>
    <property type="molecule type" value="Genomic_DNA"/>
</dbReference>
<dbReference type="InterPro" id="IPR036188">
    <property type="entry name" value="FAD/NAD-bd_sf"/>
</dbReference>
<gene>
    <name evidence="10" type="primary">BNA4</name>
    <name evidence="13" type="ORF">NLI96_g9200</name>
</gene>
<evidence type="ECO:0000313" key="13">
    <source>
        <dbReference type="EMBL" id="KAJ3479237.1"/>
    </source>
</evidence>
<keyword evidence="14" id="KW-1185">Reference proteome</keyword>
<dbReference type="GO" id="GO:0071949">
    <property type="term" value="F:FAD binding"/>
    <property type="evidence" value="ECO:0007669"/>
    <property type="project" value="InterPro"/>
</dbReference>
<comment type="subcellular location">
    <subcellularLocation>
        <location evidence="10">Mitochondrion outer membrane</location>
    </subcellularLocation>
</comment>
<keyword evidence="11" id="KW-1133">Transmembrane helix</keyword>
<dbReference type="HAMAP" id="MF_01971">
    <property type="entry name" value="Kynurenine_monooxygenase"/>
    <property type="match status" value="1"/>
</dbReference>
<dbReference type="FunFam" id="3.50.50.60:FF:000129">
    <property type="entry name" value="Kynurenine 3-monooxygenase"/>
    <property type="match status" value="1"/>
</dbReference>
<accession>A0AAD5YD54</accession>
<keyword evidence="2 10" id="KW-0285">Flavoprotein</keyword>
<evidence type="ECO:0000256" key="11">
    <source>
        <dbReference type="SAM" id="Phobius"/>
    </source>
</evidence>
<dbReference type="Gene3D" id="3.50.50.60">
    <property type="entry name" value="FAD/NAD(P)-binding domain"/>
    <property type="match status" value="1"/>
</dbReference>
<comment type="caution">
    <text evidence="13">The sequence shown here is derived from an EMBL/GenBank/DDBJ whole genome shotgun (WGS) entry which is preliminary data.</text>
</comment>
<comment type="similarity">
    <text evidence="10">Belongs to the aromatic-ring hydroxylase family. KMO subfamily.</text>
</comment>
<dbReference type="GO" id="GO:0005741">
    <property type="term" value="C:mitochondrial outer membrane"/>
    <property type="evidence" value="ECO:0007669"/>
    <property type="project" value="UniProtKB-SubCell"/>
</dbReference>